<organism evidence="2 3">
    <name type="scientific">Dreissena polymorpha</name>
    <name type="common">Zebra mussel</name>
    <name type="synonym">Mytilus polymorpha</name>
    <dbReference type="NCBI Taxonomy" id="45954"/>
    <lineage>
        <taxon>Eukaryota</taxon>
        <taxon>Metazoa</taxon>
        <taxon>Spiralia</taxon>
        <taxon>Lophotrochozoa</taxon>
        <taxon>Mollusca</taxon>
        <taxon>Bivalvia</taxon>
        <taxon>Autobranchia</taxon>
        <taxon>Heteroconchia</taxon>
        <taxon>Euheterodonta</taxon>
        <taxon>Imparidentia</taxon>
        <taxon>Neoheterodontei</taxon>
        <taxon>Myida</taxon>
        <taxon>Dreissenoidea</taxon>
        <taxon>Dreissenidae</taxon>
        <taxon>Dreissena</taxon>
    </lineage>
</organism>
<protein>
    <submittedName>
        <fullName evidence="2">Uncharacterized protein</fullName>
    </submittedName>
</protein>
<dbReference type="AlphaFoldDB" id="A0A9D4DFG1"/>
<comment type="caution">
    <text evidence="2">The sequence shown here is derived from an EMBL/GenBank/DDBJ whole genome shotgun (WGS) entry which is preliminary data.</text>
</comment>
<sequence length="68" mass="7500">MKAQGFKQEETHAQGSCRQGQPFRVHKLIYKSSSSDNRSADRLLGEPTGCLCTPDISASNLRLPPKIL</sequence>
<name>A0A9D4DFG1_DREPO</name>
<reference evidence="2" key="1">
    <citation type="journal article" date="2019" name="bioRxiv">
        <title>The Genome of the Zebra Mussel, Dreissena polymorpha: A Resource for Invasive Species Research.</title>
        <authorList>
            <person name="McCartney M.A."/>
            <person name="Auch B."/>
            <person name="Kono T."/>
            <person name="Mallez S."/>
            <person name="Zhang Y."/>
            <person name="Obille A."/>
            <person name="Becker A."/>
            <person name="Abrahante J.E."/>
            <person name="Garbe J."/>
            <person name="Badalamenti J.P."/>
            <person name="Herman A."/>
            <person name="Mangelson H."/>
            <person name="Liachko I."/>
            <person name="Sullivan S."/>
            <person name="Sone E.D."/>
            <person name="Koren S."/>
            <person name="Silverstein K.A.T."/>
            <person name="Beckman K.B."/>
            <person name="Gohl D.M."/>
        </authorList>
    </citation>
    <scope>NUCLEOTIDE SEQUENCE</scope>
    <source>
        <strain evidence="2">Duluth1</strain>
        <tissue evidence="2">Whole animal</tissue>
    </source>
</reference>
<reference evidence="2" key="2">
    <citation type="submission" date="2020-11" db="EMBL/GenBank/DDBJ databases">
        <authorList>
            <person name="McCartney M.A."/>
            <person name="Auch B."/>
            <person name="Kono T."/>
            <person name="Mallez S."/>
            <person name="Becker A."/>
            <person name="Gohl D.M."/>
            <person name="Silverstein K.A.T."/>
            <person name="Koren S."/>
            <person name="Bechman K.B."/>
            <person name="Herman A."/>
            <person name="Abrahante J.E."/>
            <person name="Garbe J."/>
        </authorList>
    </citation>
    <scope>NUCLEOTIDE SEQUENCE</scope>
    <source>
        <strain evidence="2">Duluth1</strain>
        <tissue evidence="2">Whole animal</tissue>
    </source>
</reference>
<dbReference type="Proteomes" id="UP000828390">
    <property type="component" value="Unassembled WGS sequence"/>
</dbReference>
<gene>
    <name evidence="2" type="ORF">DPMN_181982</name>
</gene>
<accession>A0A9D4DFG1</accession>
<dbReference type="EMBL" id="JAIWYP010000010">
    <property type="protein sequence ID" value="KAH3747555.1"/>
    <property type="molecule type" value="Genomic_DNA"/>
</dbReference>
<keyword evidence="3" id="KW-1185">Reference proteome</keyword>
<feature type="region of interest" description="Disordered" evidence="1">
    <location>
        <begin position="1"/>
        <end position="20"/>
    </location>
</feature>
<evidence type="ECO:0000256" key="1">
    <source>
        <dbReference type="SAM" id="MobiDB-lite"/>
    </source>
</evidence>
<proteinExistence type="predicted"/>
<evidence type="ECO:0000313" key="3">
    <source>
        <dbReference type="Proteomes" id="UP000828390"/>
    </source>
</evidence>
<evidence type="ECO:0000313" key="2">
    <source>
        <dbReference type="EMBL" id="KAH3747555.1"/>
    </source>
</evidence>